<protein>
    <submittedName>
        <fullName evidence="1">Uncharacterized protein</fullName>
    </submittedName>
</protein>
<sequence length="67" mass="7742">MDRLSTDDCMTLSPVNDATLPYFDTSDIADIEDYTYLNLYEQAIESSISFEPIRTPLSSRFIHNQFL</sequence>
<name>A0A409VFW1_9AGAR</name>
<reference evidence="1 2" key="1">
    <citation type="journal article" date="2018" name="Evol. Lett.">
        <title>Horizontal gene cluster transfer increased hallucinogenic mushroom diversity.</title>
        <authorList>
            <person name="Reynolds H.T."/>
            <person name="Vijayakumar V."/>
            <person name="Gluck-Thaler E."/>
            <person name="Korotkin H.B."/>
            <person name="Matheny P.B."/>
            <person name="Slot J.C."/>
        </authorList>
    </citation>
    <scope>NUCLEOTIDE SEQUENCE [LARGE SCALE GENOMIC DNA]</scope>
    <source>
        <strain evidence="1 2">2629</strain>
    </source>
</reference>
<organism evidence="1 2">
    <name type="scientific">Panaeolus cyanescens</name>
    <dbReference type="NCBI Taxonomy" id="181874"/>
    <lineage>
        <taxon>Eukaryota</taxon>
        <taxon>Fungi</taxon>
        <taxon>Dikarya</taxon>
        <taxon>Basidiomycota</taxon>
        <taxon>Agaricomycotina</taxon>
        <taxon>Agaricomycetes</taxon>
        <taxon>Agaricomycetidae</taxon>
        <taxon>Agaricales</taxon>
        <taxon>Agaricineae</taxon>
        <taxon>Galeropsidaceae</taxon>
        <taxon>Panaeolus</taxon>
    </lineage>
</organism>
<gene>
    <name evidence="1" type="ORF">CVT24_003232</name>
</gene>
<dbReference type="InParanoid" id="A0A409VFW1"/>
<comment type="caution">
    <text evidence="1">The sequence shown here is derived from an EMBL/GenBank/DDBJ whole genome shotgun (WGS) entry which is preliminary data.</text>
</comment>
<evidence type="ECO:0000313" key="1">
    <source>
        <dbReference type="EMBL" id="PPQ65142.1"/>
    </source>
</evidence>
<dbReference type="Proteomes" id="UP000284842">
    <property type="component" value="Unassembled WGS sequence"/>
</dbReference>
<accession>A0A409VFW1</accession>
<dbReference type="EMBL" id="NHTK01006074">
    <property type="protein sequence ID" value="PPQ65142.1"/>
    <property type="molecule type" value="Genomic_DNA"/>
</dbReference>
<evidence type="ECO:0000313" key="2">
    <source>
        <dbReference type="Proteomes" id="UP000284842"/>
    </source>
</evidence>
<keyword evidence="2" id="KW-1185">Reference proteome</keyword>
<proteinExistence type="predicted"/>
<dbReference type="AlphaFoldDB" id="A0A409VFW1"/>